<accession>A0A9J6BNA3</accession>
<reference evidence="4" key="1">
    <citation type="submission" date="2021-03" db="EMBL/GenBank/DDBJ databases">
        <title>Chromosome level genome of the anhydrobiotic midge Polypedilum vanderplanki.</title>
        <authorList>
            <person name="Yoshida Y."/>
            <person name="Kikawada T."/>
            <person name="Gusev O."/>
        </authorList>
    </citation>
    <scope>NUCLEOTIDE SEQUENCE</scope>
    <source>
        <strain evidence="4">NIAS01</strain>
        <tissue evidence="4">Whole body or cell culture</tissue>
    </source>
</reference>
<comment type="caution">
    <text evidence="4">The sequence shown here is derived from an EMBL/GenBank/DDBJ whole genome shotgun (WGS) entry which is preliminary data.</text>
</comment>
<evidence type="ECO:0000313" key="5">
    <source>
        <dbReference type="Proteomes" id="UP001107558"/>
    </source>
</evidence>
<evidence type="ECO:0000256" key="1">
    <source>
        <dbReference type="ARBA" id="ARBA00044953"/>
    </source>
</evidence>
<dbReference type="Pfam" id="PF10223">
    <property type="entry name" value="Menorin_N"/>
    <property type="match status" value="1"/>
</dbReference>
<dbReference type="InterPro" id="IPR019356">
    <property type="entry name" value="Menorin_dom"/>
</dbReference>
<feature type="signal peptide" evidence="2">
    <location>
        <begin position="1"/>
        <end position="19"/>
    </location>
</feature>
<dbReference type="Proteomes" id="UP001107558">
    <property type="component" value="Chromosome 3"/>
</dbReference>
<dbReference type="OrthoDB" id="413402at2759"/>
<keyword evidence="2" id="KW-0732">Signal</keyword>
<keyword evidence="5" id="KW-1185">Reference proteome</keyword>
<feature type="domain" description="Menorin-like" evidence="3">
    <location>
        <begin position="24"/>
        <end position="273"/>
    </location>
</feature>
<dbReference type="PANTHER" id="PTHR21184">
    <property type="entry name" value="MENORIN (DENDRITIC BRANCHING PROTEIN)"/>
    <property type="match status" value="1"/>
</dbReference>
<gene>
    <name evidence="4" type="ORF">PVAND_001466</name>
</gene>
<sequence>MFKTSLFILFVVTMNAARAVTTKNLTAITWSHATNSQKLLNEVLASDINFIEADIVYGYLINDTERILLPIMAHPPANESDISLKSFLTQIWAFNDARSSAQQKGVKLDFKSTDVFQVSLDILREMWNDNYEIWINADVYSGPLENTATQPVNATIFFQESKKFANATLSSGWTTRWGPDFTVGSYTTEQVTNMINGIKNNQVSNPITFPVRAGIAAQSIESLSFLYESLNSTNYVTFTIWSSQNDSVNVENLRKMIFHFGLDKIYIDVPEDLHNQLRLDDPPNGTSSIFKSFGLGLMLVLGAIIMMF</sequence>
<organism evidence="4 5">
    <name type="scientific">Polypedilum vanderplanki</name>
    <name type="common">Sleeping chironomid midge</name>
    <dbReference type="NCBI Taxonomy" id="319348"/>
    <lineage>
        <taxon>Eukaryota</taxon>
        <taxon>Metazoa</taxon>
        <taxon>Ecdysozoa</taxon>
        <taxon>Arthropoda</taxon>
        <taxon>Hexapoda</taxon>
        <taxon>Insecta</taxon>
        <taxon>Pterygota</taxon>
        <taxon>Neoptera</taxon>
        <taxon>Endopterygota</taxon>
        <taxon>Diptera</taxon>
        <taxon>Nematocera</taxon>
        <taxon>Chironomoidea</taxon>
        <taxon>Chironomidae</taxon>
        <taxon>Chironominae</taxon>
        <taxon>Polypedilum</taxon>
        <taxon>Polypedilum</taxon>
    </lineage>
</organism>
<name>A0A9J6BNA3_POLVA</name>
<protein>
    <recommendedName>
        <fullName evidence="3">Menorin-like domain-containing protein</fullName>
    </recommendedName>
</protein>
<feature type="chain" id="PRO_5039921029" description="Menorin-like domain-containing protein" evidence="2">
    <location>
        <begin position="20"/>
        <end position="308"/>
    </location>
</feature>
<dbReference type="EMBL" id="JADBJN010000003">
    <property type="protein sequence ID" value="KAG5671258.1"/>
    <property type="molecule type" value="Genomic_DNA"/>
</dbReference>
<evidence type="ECO:0000259" key="3">
    <source>
        <dbReference type="Pfam" id="PF10223"/>
    </source>
</evidence>
<comment type="similarity">
    <text evidence="1">Belongs to the menorin family.</text>
</comment>
<proteinExistence type="inferred from homology"/>
<dbReference type="AlphaFoldDB" id="A0A9J6BNA3"/>
<evidence type="ECO:0000256" key="2">
    <source>
        <dbReference type="SAM" id="SignalP"/>
    </source>
</evidence>
<evidence type="ECO:0000313" key="4">
    <source>
        <dbReference type="EMBL" id="KAG5671258.1"/>
    </source>
</evidence>
<dbReference type="PANTHER" id="PTHR21184:SF6">
    <property type="entry name" value="CONSERVED PLASMA MEMBRANE PROTEIN"/>
    <property type="match status" value="1"/>
</dbReference>
<dbReference type="GO" id="GO:0005615">
    <property type="term" value="C:extracellular space"/>
    <property type="evidence" value="ECO:0007669"/>
    <property type="project" value="TreeGrafter"/>
</dbReference>